<accession>V5WF54</accession>
<gene>
    <name evidence="1" type="ORF">L21SP2_0353</name>
    <name evidence="2" type="ORF">L21SP2_0372</name>
</gene>
<evidence type="ECO:0000313" key="3">
    <source>
        <dbReference type="Proteomes" id="UP000018680"/>
    </source>
</evidence>
<keyword evidence="3" id="KW-1185">Reference proteome</keyword>
<dbReference type="Proteomes" id="UP000018680">
    <property type="component" value="Chromosome"/>
</dbReference>
<dbReference type="KEGG" id="slr:L21SP2_0353"/>
<evidence type="ECO:0000313" key="1">
    <source>
        <dbReference type="EMBL" id="AHC13789.1"/>
    </source>
</evidence>
<evidence type="ECO:0000313" key="2">
    <source>
        <dbReference type="EMBL" id="AHC13806.1"/>
    </source>
</evidence>
<organism evidence="2 3">
    <name type="scientific">Salinispira pacifica</name>
    <dbReference type="NCBI Taxonomy" id="1307761"/>
    <lineage>
        <taxon>Bacteria</taxon>
        <taxon>Pseudomonadati</taxon>
        <taxon>Spirochaetota</taxon>
        <taxon>Spirochaetia</taxon>
        <taxon>Spirochaetales</taxon>
        <taxon>Spirochaetaceae</taxon>
        <taxon>Salinispira</taxon>
    </lineage>
</organism>
<dbReference type="HOGENOM" id="CLU_3348458_0_0_12"/>
<dbReference type="EMBL" id="CP006939">
    <property type="protein sequence ID" value="AHC13806.1"/>
    <property type="molecule type" value="Genomic_DNA"/>
</dbReference>
<dbReference type="STRING" id="1307761.L21SP2_0353"/>
<name>V5WF54_9SPIO</name>
<reference evidence="2 3" key="1">
    <citation type="journal article" date="2015" name="Stand. Genomic Sci.">
        <title>Complete genome sequence and description of Salinispira pacifica gen. nov., sp. nov., a novel spirochaete isolated form a hypersaline microbial mat.</title>
        <authorList>
            <person name="Ben Hania W."/>
            <person name="Joseph M."/>
            <person name="Schumann P."/>
            <person name="Bunk B."/>
            <person name="Fiebig A."/>
            <person name="Sproer C."/>
            <person name="Klenk H.P."/>
            <person name="Fardeau M.L."/>
            <person name="Spring S."/>
        </authorList>
    </citation>
    <scope>NUCLEOTIDE SEQUENCE [LARGE SCALE GENOMIC DNA]</scope>
    <source>
        <strain evidence="2 3">L21-RPul-D2</strain>
    </source>
</reference>
<protein>
    <submittedName>
        <fullName evidence="2">Uncharacterized protein</fullName>
    </submittedName>
</protein>
<dbReference type="EMBL" id="CP006939">
    <property type="protein sequence ID" value="AHC13789.1"/>
    <property type="molecule type" value="Genomic_DNA"/>
</dbReference>
<dbReference type="AlphaFoldDB" id="V5WF54"/>
<sequence length="37" mass="4029">MHPRQATDRIRTNRIARPAGDAALVGFFGTCSGMQPQ</sequence>
<dbReference type="KEGG" id="slr:L21SP2_0372"/>
<proteinExistence type="predicted"/>